<organism evidence="2 3">
    <name type="scientific">Salipaludibacillus aurantiacus</name>
    <dbReference type="NCBI Taxonomy" id="1601833"/>
    <lineage>
        <taxon>Bacteria</taxon>
        <taxon>Bacillati</taxon>
        <taxon>Bacillota</taxon>
        <taxon>Bacilli</taxon>
        <taxon>Bacillales</taxon>
        <taxon>Bacillaceae</taxon>
    </lineage>
</organism>
<dbReference type="Proteomes" id="UP000198571">
    <property type="component" value="Unassembled WGS sequence"/>
</dbReference>
<keyword evidence="1" id="KW-1133">Transmembrane helix</keyword>
<feature type="transmembrane region" description="Helical" evidence="1">
    <location>
        <begin position="48"/>
        <end position="69"/>
    </location>
</feature>
<feature type="transmembrane region" description="Helical" evidence="1">
    <location>
        <begin position="12"/>
        <end position="36"/>
    </location>
</feature>
<proteinExistence type="predicted"/>
<protein>
    <recommendedName>
        <fullName evidence="4">Regulatory protein YrvL</fullName>
    </recommendedName>
</protein>
<gene>
    <name evidence="2" type="ORF">SAMN05518684_10643</name>
</gene>
<dbReference type="EMBL" id="FOGT01000006">
    <property type="protein sequence ID" value="SER99831.1"/>
    <property type="molecule type" value="Genomic_DNA"/>
</dbReference>
<sequence>MSLNMKDLLKLAVSLISIIGFFIVGIAGMVLITSAVMGTEIIIESWTALFWFAAGTFLWIIPLQVIDWMKLIPVQRRMRRILYPHFVTFLQVVFFAVYMIGLNSTISHVVFSNMGLVTFTFVLIVSARLMYTWFVRYIRKYKKPRVGVSA</sequence>
<name>A0A1H9TS83_9BACI</name>
<evidence type="ECO:0008006" key="4">
    <source>
        <dbReference type="Google" id="ProtNLM"/>
    </source>
</evidence>
<reference evidence="3" key="1">
    <citation type="submission" date="2016-10" db="EMBL/GenBank/DDBJ databases">
        <authorList>
            <person name="Varghese N."/>
            <person name="Submissions S."/>
        </authorList>
    </citation>
    <scope>NUCLEOTIDE SEQUENCE [LARGE SCALE GENOMIC DNA]</scope>
    <source>
        <strain evidence="3">S9</strain>
    </source>
</reference>
<feature type="transmembrane region" description="Helical" evidence="1">
    <location>
        <begin position="114"/>
        <end position="135"/>
    </location>
</feature>
<keyword evidence="1" id="KW-0812">Transmembrane</keyword>
<keyword evidence="1" id="KW-0472">Membrane</keyword>
<keyword evidence="3" id="KW-1185">Reference proteome</keyword>
<evidence type="ECO:0000313" key="3">
    <source>
        <dbReference type="Proteomes" id="UP000198571"/>
    </source>
</evidence>
<dbReference type="AlphaFoldDB" id="A0A1H9TS83"/>
<evidence type="ECO:0000256" key="1">
    <source>
        <dbReference type="SAM" id="Phobius"/>
    </source>
</evidence>
<evidence type="ECO:0000313" key="2">
    <source>
        <dbReference type="EMBL" id="SER99831.1"/>
    </source>
</evidence>
<feature type="transmembrane region" description="Helical" evidence="1">
    <location>
        <begin position="81"/>
        <end position="102"/>
    </location>
</feature>
<accession>A0A1H9TS83</accession>